<dbReference type="EMBL" id="JABWUV010000032">
    <property type="protein sequence ID" value="KAF6273594.1"/>
    <property type="molecule type" value="Genomic_DNA"/>
</dbReference>
<name>A0A7J7RBZ4_MYOMY</name>
<reference evidence="2 3" key="1">
    <citation type="journal article" date="2020" name="Nature">
        <title>Six reference-quality genomes reveal evolution of bat adaptations.</title>
        <authorList>
            <person name="Jebb D."/>
            <person name="Huang Z."/>
            <person name="Pippel M."/>
            <person name="Hughes G.M."/>
            <person name="Lavrichenko K."/>
            <person name="Devanna P."/>
            <person name="Winkler S."/>
            <person name="Jermiin L.S."/>
            <person name="Skirmuntt E.C."/>
            <person name="Katzourakis A."/>
            <person name="Burkitt-Gray L."/>
            <person name="Ray D.A."/>
            <person name="Sullivan K.A.M."/>
            <person name="Roscito J.G."/>
            <person name="Kirilenko B.M."/>
            <person name="Davalos L.M."/>
            <person name="Corthals A.P."/>
            <person name="Power M.L."/>
            <person name="Jones G."/>
            <person name="Ransome R.D."/>
            <person name="Dechmann D.K.N."/>
            <person name="Locatelli A.G."/>
            <person name="Puechmaille S.J."/>
            <person name="Fedrigo O."/>
            <person name="Jarvis E.D."/>
            <person name="Hiller M."/>
            <person name="Vernes S.C."/>
            <person name="Myers E.W."/>
            <person name="Teeling E.C."/>
        </authorList>
    </citation>
    <scope>NUCLEOTIDE SEQUENCE [LARGE SCALE GENOMIC DNA]</scope>
    <source>
        <strain evidence="2">MMyoMyo1</strain>
        <tissue evidence="2">Flight muscle</tissue>
    </source>
</reference>
<proteinExistence type="predicted"/>
<dbReference type="Proteomes" id="UP000527355">
    <property type="component" value="Unassembled WGS sequence"/>
</dbReference>
<comment type="caution">
    <text evidence="2">The sequence shown here is derived from an EMBL/GenBank/DDBJ whole genome shotgun (WGS) entry which is preliminary data.</text>
</comment>
<feature type="compositionally biased region" description="Polar residues" evidence="1">
    <location>
        <begin position="127"/>
        <end position="138"/>
    </location>
</feature>
<gene>
    <name evidence="2" type="ORF">mMyoMyo1_013883</name>
</gene>
<evidence type="ECO:0000256" key="1">
    <source>
        <dbReference type="SAM" id="MobiDB-lite"/>
    </source>
</evidence>
<accession>A0A7J7RBZ4</accession>
<evidence type="ECO:0000313" key="3">
    <source>
        <dbReference type="Proteomes" id="UP000527355"/>
    </source>
</evidence>
<organism evidence="2 3">
    <name type="scientific">Myotis myotis</name>
    <name type="common">Greater mouse-eared bat</name>
    <name type="synonym">Vespertilio myotis</name>
    <dbReference type="NCBI Taxonomy" id="51298"/>
    <lineage>
        <taxon>Eukaryota</taxon>
        <taxon>Metazoa</taxon>
        <taxon>Chordata</taxon>
        <taxon>Craniata</taxon>
        <taxon>Vertebrata</taxon>
        <taxon>Euteleostomi</taxon>
        <taxon>Mammalia</taxon>
        <taxon>Eutheria</taxon>
        <taxon>Laurasiatheria</taxon>
        <taxon>Chiroptera</taxon>
        <taxon>Yangochiroptera</taxon>
        <taxon>Vespertilionidae</taxon>
        <taxon>Myotis</taxon>
    </lineage>
</organism>
<dbReference type="AlphaFoldDB" id="A0A7J7RBZ4"/>
<sequence>MPFSSRPRACREPSGHSVSVALPLHIHHPAVEPVLHAPDHPLPPPPRAGLAEGVCAVCVLRWLGPGHRTAFAATGASSANRFVSIGPRDGNFLNIPQQSQPRDPCRPPEAAQFSESPQKRSRRAELCTSSQAESNMQNGLCQAEGRKKERMQPNFLPIPSWPSFRGRNFIPKQVHQHLAEGACPPPLSFLGEPHPQLGSELH</sequence>
<keyword evidence="3" id="KW-1185">Reference proteome</keyword>
<feature type="region of interest" description="Disordered" evidence="1">
    <location>
        <begin position="96"/>
        <end position="138"/>
    </location>
</feature>
<evidence type="ECO:0000313" key="2">
    <source>
        <dbReference type="EMBL" id="KAF6273594.1"/>
    </source>
</evidence>
<protein>
    <submittedName>
        <fullName evidence="2">Nuclear factor I X</fullName>
    </submittedName>
</protein>